<proteinExistence type="predicted"/>
<reference evidence="1" key="1">
    <citation type="journal article" date="2017" name="Proc. Natl. Acad. Sci. U.S.A.">
        <title>Comparative genomics uncovers the prolific and distinctive metabolic potential of the cyanobacterial genus Moorea.</title>
        <authorList>
            <person name="Leao T."/>
            <person name="Castelao G."/>
            <person name="Korobeynikov A."/>
            <person name="Monroe E.A."/>
            <person name="Podell S."/>
            <person name="Glukhov E."/>
            <person name="Allen E.E."/>
            <person name="Gerwick W.H."/>
            <person name="Gerwick L."/>
        </authorList>
    </citation>
    <scope>NUCLEOTIDE SEQUENCE</scope>
    <source>
        <strain evidence="1">JHB</strain>
    </source>
</reference>
<sequence length="49" mass="5786">MRYTEFFNYSQIRCSLLPTPRSAAPYSLLPIPYSQIRCSLFPIPHFAKY</sequence>
<dbReference type="EMBL" id="CP017708">
    <property type="protein sequence ID" value="WAN70073.1"/>
    <property type="molecule type" value="Genomic_DNA"/>
</dbReference>
<name>A0A9Q9SUV4_MOOP1</name>
<organism evidence="1">
    <name type="scientific">Moorena producens (strain JHB)</name>
    <dbReference type="NCBI Taxonomy" id="1454205"/>
    <lineage>
        <taxon>Bacteria</taxon>
        <taxon>Bacillati</taxon>
        <taxon>Cyanobacteriota</taxon>
        <taxon>Cyanophyceae</taxon>
        <taxon>Coleofasciculales</taxon>
        <taxon>Coleofasciculaceae</taxon>
        <taxon>Moorena</taxon>
    </lineage>
</organism>
<gene>
    <name evidence="1" type="ORF">BJP36_39095</name>
</gene>
<dbReference type="AlphaFoldDB" id="A0A9Q9SUV4"/>
<dbReference type="Proteomes" id="UP000176944">
    <property type="component" value="Chromosome"/>
</dbReference>
<accession>A0A9Q9SUV4</accession>
<reference evidence="1" key="2">
    <citation type="submission" date="2022-10" db="EMBL/GenBank/DDBJ databases">
        <authorList>
            <person name="Ngo T.-E."/>
        </authorList>
    </citation>
    <scope>NUCLEOTIDE SEQUENCE</scope>
    <source>
        <strain evidence="1">JHB</strain>
    </source>
</reference>
<protein>
    <submittedName>
        <fullName evidence="1">Uncharacterized protein</fullName>
    </submittedName>
</protein>
<evidence type="ECO:0000313" key="1">
    <source>
        <dbReference type="EMBL" id="WAN70073.1"/>
    </source>
</evidence>